<feature type="region of interest" description="Disordered" evidence="4">
    <location>
        <begin position="176"/>
        <end position="256"/>
    </location>
</feature>
<dbReference type="PANTHER" id="PTHR48078:SF6">
    <property type="entry name" value="L-THREONINE DEHYDRATASE CATABOLIC TDCB"/>
    <property type="match status" value="1"/>
</dbReference>
<dbReference type="PANTHER" id="PTHR48078">
    <property type="entry name" value="THREONINE DEHYDRATASE, MITOCHONDRIAL-RELATED"/>
    <property type="match status" value="1"/>
</dbReference>
<dbReference type="Proteomes" id="UP000498980">
    <property type="component" value="Unassembled WGS sequence"/>
</dbReference>
<evidence type="ECO:0000256" key="1">
    <source>
        <dbReference type="ARBA" id="ARBA00001933"/>
    </source>
</evidence>
<evidence type="ECO:0000259" key="5">
    <source>
        <dbReference type="Pfam" id="PF00291"/>
    </source>
</evidence>
<feature type="compositionally biased region" description="Low complexity" evidence="4">
    <location>
        <begin position="196"/>
        <end position="219"/>
    </location>
</feature>
<protein>
    <recommendedName>
        <fullName evidence="5">Tryptophan synthase beta chain-like PALP domain-containing protein</fullName>
    </recommendedName>
</protein>
<dbReference type="Gene3D" id="3.40.50.1100">
    <property type="match status" value="2"/>
</dbReference>
<sequence>MHLTFTCHPPGMLAAMTAYRCPQDGTLAETTALTWCCPVCRGPWDLDFEITGTLSPGSLAGRVNSLWRYEEVLPLAAPATTLGEGRTPLVPLTGTVSAKLDFLMPTLSFKDRGAVMLAELARRLNPDRVVADSSGNAGTAVAAYCARAGLPCTVYVPEGTSPGKTEQIRAHGARLETVPGAARPRRWPPGPPRTPRAPSTPRTSSTRTSCTAPRPTCTSCGRTSAGACRTPSPYPSATGRSSSARPSPPPNSSPRA</sequence>
<feature type="compositionally biased region" description="Low complexity" evidence="4">
    <location>
        <begin position="235"/>
        <end position="245"/>
    </location>
</feature>
<feature type="compositionally biased region" description="Pro residues" evidence="4">
    <location>
        <begin position="246"/>
        <end position="256"/>
    </location>
</feature>
<dbReference type="GO" id="GO:0006567">
    <property type="term" value="P:L-threonine catabolic process"/>
    <property type="evidence" value="ECO:0007669"/>
    <property type="project" value="TreeGrafter"/>
</dbReference>
<accession>A0A7J0C9D7</accession>
<organism evidence="6 7">
    <name type="scientific">Streptomyces fulvorobeus</name>
    <dbReference type="NCBI Taxonomy" id="284028"/>
    <lineage>
        <taxon>Bacteria</taxon>
        <taxon>Bacillati</taxon>
        <taxon>Actinomycetota</taxon>
        <taxon>Actinomycetes</taxon>
        <taxon>Kitasatosporales</taxon>
        <taxon>Streptomycetaceae</taxon>
        <taxon>Streptomyces</taxon>
    </lineage>
</organism>
<evidence type="ECO:0000256" key="4">
    <source>
        <dbReference type="SAM" id="MobiDB-lite"/>
    </source>
</evidence>
<dbReference type="InterPro" id="IPR036052">
    <property type="entry name" value="TrpB-like_PALP_sf"/>
</dbReference>
<dbReference type="GO" id="GO:0009097">
    <property type="term" value="P:isoleucine biosynthetic process"/>
    <property type="evidence" value="ECO:0007669"/>
    <property type="project" value="TreeGrafter"/>
</dbReference>
<gene>
    <name evidence="6" type="ORF">Sfulv_39560</name>
</gene>
<keyword evidence="7" id="KW-1185">Reference proteome</keyword>
<comment type="caution">
    <text evidence="6">The sequence shown here is derived from an EMBL/GenBank/DDBJ whole genome shotgun (WGS) entry which is preliminary data.</text>
</comment>
<evidence type="ECO:0000256" key="2">
    <source>
        <dbReference type="ARBA" id="ARBA00022898"/>
    </source>
</evidence>
<dbReference type="GO" id="GO:0030170">
    <property type="term" value="F:pyridoxal phosphate binding"/>
    <property type="evidence" value="ECO:0007669"/>
    <property type="project" value="InterPro"/>
</dbReference>
<evidence type="ECO:0000313" key="7">
    <source>
        <dbReference type="Proteomes" id="UP000498980"/>
    </source>
</evidence>
<feature type="domain" description="Tryptophan synthase beta chain-like PALP" evidence="5">
    <location>
        <begin position="81"/>
        <end position="180"/>
    </location>
</feature>
<dbReference type="AlphaFoldDB" id="A0A7J0C9D7"/>
<keyword evidence="2" id="KW-0663">Pyridoxal phosphate</keyword>
<dbReference type="SUPFAM" id="SSF53686">
    <property type="entry name" value="Tryptophan synthase beta subunit-like PLP-dependent enzymes"/>
    <property type="match status" value="1"/>
</dbReference>
<dbReference type="GO" id="GO:0004794">
    <property type="term" value="F:threonine deaminase activity"/>
    <property type="evidence" value="ECO:0007669"/>
    <property type="project" value="TreeGrafter"/>
</dbReference>
<keyword evidence="3" id="KW-0456">Lyase</keyword>
<dbReference type="InterPro" id="IPR000634">
    <property type="entry name" value="Ser/Thr_deHydtase_PyrdxlP-BS"/>
</dbReference>
<dbReference type="GO" id="GO:0003941">
    <property type="term" value="F:L-serine ammonia-lyase activity"/>
    <property type="evidence" value="ECO:0007669"/>
    <property type="project" value="TreeGrafter"/>
</dbReference>
<dbReference type="Pfam" id="PF00291">
    <property type="entry name" value="PALP"/>
    <property type="match status" value="1"/>
</dbReference>
<name>A0A7J0C9D7_9ACTN</name>
<proteinExistence type="predicted"/>
<dbReference type="InterPro" id="IPR050147">
    <property type="entry name" value="Ser/Thr_Dehydratase"/>
</dbReference>
<evidence type="ECO:0000256" key="3">
    <source>
        <dbReference type="ARBA" id="ARBA00023239"/>
    </source>
</evidence>
<evidence type="ECO:0000313" key="6">
    <source>
        <dbReference type="EMBL" id="GFM99145.1"/>
    </source>
</evidence>
<reference evidence="6 7" key="1">
    <citation type="submission" date="2020-05" db="EMBL/GenBank/DDBJ databases">
        <title>Whole genome shotgun sequence of Streptomyces fulvorobeus NBRC 15897.</title>
        <authorList>
            <person name="Komaki H."/>
            <person name="Tamura T."/>
        </authorList>
    </citation>
    <scope>NUCLEOTIDE SEQUENCE [LARGE SCALE GENOMIC DNA]</scope>
    <source>
        <strain evidence="6 7">NBRC 15897</strain>
    </source>
</reference>
<comment type="cofactor">
    <cofactor evidence="1">
        <name>pyridoxal 5'-phosphate</name>
        <dbReference type="ChEBI" id="CHEBI:597326"/>
    </cofactor>
</comment>
<dbReference type="GO" id="GO:0006565">
    <property type="term" value="P:L-serine catabolic process"/>
    <property type="evidence" value="ECO:0007669"/>
    <property type="project" value="TreeGrafter"/>
</dbReference>
<dbReference type="PROSITE" id="PS00165">
    <property type="entry name" value="DEHYDRATASE_SER_THR"/>
    <property type="match status" value="1"/>
</dbReference>
<dbReference type="InterPro" id="IPR001926">
    <property type="entry name" value="TrpB-like_PALP"/>
</dbReference>
<dbReference type="EMBL" id="BLWC01000001">
    <property type="protein sequence ID" value="GFM99145.1"/>
    <property type="molecule type" value="Genomic_DNA"/>
</dbReference>